<dbReference type="Pfam" id="PF01408">
    <property type="entry name" value="GFO_IDH_MocA"/>
    <property type="match status" value="1"/>
</dbReference>
<dbReference type="PANTHER" id="PTHR43708:SF8">
    <property type="entry name" value="OXIDOREDUCTASE"/>
    <property type="match status" value="1"/>
</dbReference>
<dbReference type="EMBL" id="JAMRXG010000002">
    <property type="protein sequence ID" value="MCM6773150.1"/>
    <property type="molecule type" value="Genomic_DNA"/>
</dbReference>
<evidence type="ECO:0000259" key="1">
    <source>
        <dbReference type="Pfam" id="PF01408"/>
    </source>
</evidence>
<dbReference type="InterPro" id="IPR000683">
    <property type="entry name" value="Gfo/Idh/MocA-like_OxRdtase_N"/>
</dbReference>
<proteinExistence type="predicted"/>
<dbReference type="InterPro" id="IPR051317">
    <property type="entry name" value="Gfo/Idh/MocA_oxidoreduct"/>
</dbReference>
<protein>
    <submittedName>
        <fullName evidence="2">Gfo/Idh/MocA family oxidoreductase</fullName>
    </submittedName>
</protein>
<dbReference type="AlphaFoldDB" id="A0A9X2E3U7"/>
<dbReference type="RefSeq" id="WP_251910130.1">
    <property type="nucleotide sequence ID" value="NZ_JAMRXG010000002.1"/>
</dbReference>
<evidence type="ECO:0000313" key="2">
    <source>
        <dbReference type="EMBL" id="MCM6773150.1"/>
    </source>
</evidence>
<dbReference type="Proteomes" id="UP001139157">
    <property type="component" value="Unassembled WGS sequence"/>
</dbReference>
<dbReference type="Gene3D" id="3.30.360.10">
    <property type="entry name" value="Dihydrodipicolinate Reductase, domain 2"/>
    <property type="match status" value="1"/>
</dbReference>
<dbReference type="SUPFAM" id="SSF51735">
    <property type="entry name" value="NAD(P)-binding Rossmann-fold domains"/>
    <property type="match status" value="1"/>
</dbReference>
<dbReference type="PANTHER" id="PTHR43708">
    <property type="entry name" value="CONSERVED EXPRESSED OXIDOREDUCTASE (EUROFUNG)"/>
    <property type="match status" value="1"/>
</dbReference>
<name>A0A9X2E3U7_9NOCA</name>
<evidence type="ECO:0000313" key="3">
    <source>
        <dbReference type="Proteomes" id="UP001139157"/>
    </source>
</evidence>
<dbReference type="GO" id="GO:0000166">
    <property type="term" value="F:nucleotide binding"/>
    <property type="evidence" value="ECO:0007669"/>
    <property type="project" value="InterPro"/>
</dbReference>
<dbReference type="Gene3D" id="3.40.50.720">
    <property type="entry name" value="NAD(P)-binding Rossmann-like Domain"/>
    <property type="match status" value="1"/>
</dbReference>
<keyword evidence="3" id="KW-1185">Reference proteome</keyword>
<sequence>MRSFIIGLGHAGRNLHLRALRTVRAQARDDRDLAAIFDDAQPLGYDPLPRPVDGVHLVGSPREALRHTDPRTTMVHLCAPPAARLGPVAELAELGFRHFLVEKPLAADAAGARALAVLTRRHGLRLTVVAPWLYSGVTQRIRALAAAGELGRIRRISIRQTKQRSTTGDGTDAHGNAFDVEPPHSVGVALELAGDARPTAAWLRDTPPIDGRVVADMGGAGLVLAHRGGVVTDIESDLTAPERVRRIDVEFEHGKVTGHYSLSADDLSGRVDIEGRPTETFPDDALRTLFLHAYRGSAADRLELHCRVVEVLDTARALAHSARVLEPGGECAAL</sequence>
<feature type="domain" description="Gfo/Idh/MocA-like oxidoreductase N-terminal" evidence="1">
    <location>
        <begin position="3"/>
        <end position="128"/>
    </location>
</feature>
<dbReference type="InterPro" id="IPR036291">
    <property type="entry name" value="NAD(P)-bd_dom_sf"/>
</dbReference>
<reference evidence="2" key="1">
    <citation type="submission" date="2022-06" db="EMBL/GenBank/DDBJ databases">
        <title>Novel species in genus nocardia.</title>
        <authorList>
            <person name="Li F."/>
        </authorList>
    </citation>
    <scope>NUCLEOTIDE SEQUENCE</scope>
    <source>
        <strain evidence="2">CDC141</strain>
    </source>
</reference>
<organism evidence="2 3">
    <name type="scientific">Nocardia pulmonis</name>
    <dbReference type="NCBI Taxonomy" id="2951408"/>
    <lineage>
        <taxon>Bacteria</taxon>
        <taxon>Bacillati</taxon>
        <taxon>Actinomycetota</taxon>
        <taxon>Actinomycetes</taxon>
        <taxon>Mycobacteriales</taxon>
        <taxon>Nocardiaceae</taxon>
        <taxon>Nocardia</taxon>
    </lineage>
</organism>
<comment type="caution">
    <text evidence="2">The sequence shown here is derived from an EMBL/GenBank/DDBJ whole genome shotgun (WGS) entry which is preliminary data.</text>
</comment>
<accession>A0A9X2E3U7</accession>
<gene>
    <name evidence="2" type="ORF">NDR86_06665</name>
</gene>